<gene>
    <name evidence="1" type="ORF">PHABIO_437</name>
</gene>
<keyword evidence="2" id="KW-1185">Reference proteome</keyword>
<name>A0A1Y0T0P5_9CAUD</name>
<organism evidence="1 2">
    <name type="scientific">Pseudomonas phage Phabio</name>
    <dbReference type="NCBI Taxonomy" id="2006668"/>
    <lineage>
        <taxon>Viruses</taxon>
        <taxon>Duplodnaviria</taxon>
        <taxon>Heunggongvirae</taxon>
        <taxon>Uroviricota</taxon>
        <taxon>Caudoviricetes</taxon>
        <taxon>Chimalliviridae</taxon>
        <taxon>Phabiovirus</taxon>
        <taxon>Phabiovirus phabio</taxon>
    </lineage>
</organism>
<accession>A0A1Y0T0P5</accession>
<dbReference type="EMBL" id="MF042360">
    <property type="protein sequence ID" value="ARV77068.1"/>
    <property type="molecule type" value="Genomic_DNA"/>
</dbReference>
<evidence type="ECO:0000313" key="1">
    <source>
        <dbReference type="EMBL" id="ARV77068.1"/>
    </source>
</evidence>
<sequence>MLKVTAADFNDSGIFQEMRIYNSTTPFTPETLPDNPKIVTVQEIVYEEGELPNNVRFYYMVETVTTTGSRFSKLHSLILWTDNGYSVQGKECDHLIAGDADLGYFGTCPLDGLPDIYTLFDAFPDIKAQVDFAVRPYDYSKYVIDGRVMYFPHSRQITQITIRNLYTMGLVFKDDAEFDALTPTAKAFFQGDGPVVPQGKTMQALGYEYRVRLVKTDDLEGAGRAMFNGWKTGAPGYLWANTALEPGGWGQTTAWMNRPTTGSSVYLLDWGAGYTNSYSQSNPDALNRACLVFEYVGKVTP</sequence>
<reference evidence="1 2" key="1">
    <citation type="submission" date="2017-05" db="EMBL/GenBank/DDBJ databases">
        <authorList>
            <person name="Song R."/>
            <person name="Chenine A.L."/>
            <person name="Ruprecht R.M."/>
        </authorList>
    </citation>
    <scope>NUCLEOTIDE SEQUENCE [LARGE SCALE GENOMIC DNA]</scope>
</reference>
<evidence type="ECO:0000313" key="2">
    <source>
        <dbReference type="Proteomes" id="UP000225448"/>
    </source>
</evidence>
<dbReference type="Proteomes" id="UP000225448">
    <property type="component" value="Segment"/>
</dbReference>
<protein>
    <submittedName>
        <fullName evidence="1">Virion structural protein</fullName>
    </submittedName>
</protein>
<proteinExistence type="predicted"/>